<dbReference type="Proteomes" id="UP000254343">
    <property type="component" value="Unassembled WGS sequence"/>
</dbReference>
<keyword evidence="5 18" id="KW-1003">Cell membrane</keyword>
<dbReference type="GO" id="GO:0005507">
    <property type="term" value="F:copper ion binding"/>
    <property type="evidence" value="ECO:0007669"/>
    <property type="project" value="InterPro"/>
</dbReference>
<dbReference type="InterPro" id="IPR027256">
    <property type="entry name" value="P-typ_ATPase_IB"/>
</dbReference>
<dbReference type="InterPro" id="IPR001757">
    <property type="entry name" value="P_typ_ATPase"/>
</dbReference>
<keyword evidence="13" id="KW-1278">Translocase</keyword>
<dbReference type="SFLD" id="SFLDG00002">
    <property type="entry name" value="C1.7:_P-type_atpase_like"/>
    <property type="match status" value="1"/>
</dbReference>
<dbReference type="NCBIfam" id="TIGR00003">
    <property type="entry name" value="copper ion binding protein"/>
    <property type="match status" value="1"/>
</dbReference>
<dbReference type="InterPro" id="IPR017969">
    <property type="entry name" value="Heavy-metal-associated_CS"/>
</dbReference>
<organism evidence="20 21">
    <name type="scientific">Afipia felis</name>
    <name type="common">Cat scratch disease bacillus</name>
    <dbReference type="NCBI Taxonomy" id="1035"/>
    <lineage>
        <taxon>Bacteria</taxon>
        <taxon>Pseudomonadati</taxon>
        <taxon>Pseudomonadota</taxon>
        <taxon>Alphaproteobacteria</taxon>
        <taxon>Hyphomicrobiales</taxon>
        <taxon>Nitrobacteraceae</taxon>
        <taxon>Afipia</taxon>
    </lineage>
</organism>
<dbReference type="SFLD" id="SFLDF00027">
    <property type="entry name" value="p-type_atpase"/>
    <property type="match status" value="1"/>
</dbReference>
<dbReference type="RefSeq" id="WP_002718080.1">
    <property type="nucleotide sequence ID" value="NZ_UFSI01000001.1"/>
</dbReference>
<keyword evidence="12" id="KW-0460">Magnesium</keyword>
<evidence type="ECO:0000259" key="19">
    <source>
        <dbReference type="PROSITE" id="PS50846"/>
    </source>
</evidence>
<dbReference type="Gene3D" id="3.40.1110.10">
    <property type="entry name" value="Calcium-transporting ATPase, cytoplasmic domain N"/>
    <property type="match status" value="1"/>
</dbReference>
<evidence type="ECO:0000313" key="21">
    <source>
        <dbReference type="Proteomes" id="UP000254343"/>
    </source>
</evidence>
<dbReference type="EC" id="7.2.2.8" evidence="3"/>
<dbReference type="SUPFAM" id="SSF81653">
    <property type="entry name" value="Calcium ATPase, transduction domain A"/>
    <property type="match status" value="1"/>
</dbReference>
<dbReference type="SUPFAM" id="SSF56784">
    <property type="entry name" value="HAD-like"/>
    <property type="match status" value="1"/>
</dbReference>
<sequence length="800" mass="84078">MEAPEVLDDRTRAIIPIEGMTCATCAGRVEKALQAVPGVEASVNLSSEQADVVFNSAQVQPDALVEAVSRAGYDVAHETRELAISGMTCATCAGRVEKALLAVPGVIRAEVNLASENATAEGVAGLLRPADLIAAVRRAGYDAELRTGDVERDRQILAAEEKRLKQEAWRMFGAAVLSAPLLLPMVGVEVPAWLQLTLATPVQFILGARFYVGAWKALRARTGNMDLLVVLGTSTAYFYSLYMLFAGHAGEHLYFEAAAVVVTLILVGKWLETRAKRATTSAIKALMALRPENARVIRDGAEIEVPISAISPGDIVVVRPGEKLPVDGVVVEGHSEVDESLLTGESQLLSKQADDAVVGGSVNGSGLLRIKTTLVGEKSTLSRIIALVENAQGKKAPVQRLVDRVAAVFVPIVIVVAMAAFFGWWLIAGNLNSGIVAAVAVMVIACPCSLGLATPTALMVGTGAAAKAGILIRDPEALEVAHKLDTVVLDKTGTMTEGKPTVTEMLTTGISESELLALAAAAQTGSEHPLAHAVLTKAEGLKLGRLEDFQSHPGMGLTARVAGRQIAIGNRRLLARERVPHDSLEVQVAALEERGRTVMWVAALEPQPLLLGAIAVADPIRETAKAAVQSLQRLGLEIIMLTGDHERTAAAVATELGIKRVIASVLPGQKADEVRRLQAEGRTVGMVGDGVNDAPALAAANVGIAMGGGSDVAMQTAGITLMRSDPLLVGDAIAVSRATHNKIRQGLFWAFFYNVIGMPLAAFGLLNPMISGAAMALSSVSVVSNALLLRRWRPAAKKGI</sequence>
<feature type="transmembrane region" description="Helical" evidence="18">
    <location>
        <begin position="227"/>
        <end position="247"/>
    </location>
</feature>
<keyword evidence="9 18" id="KW-0547">Nucleotide-binding</keyword>
<evidence type="ECO:0000256" key="5">
    <source>
        <dbReference type="ARBA" id="ARBA00022475"/>
    </source>
</evidence>
<evidence type="ECO:0000256" key="16">
    <source>
        <dbReference type="ARBA" id="ARBA00023065"/>
    </source>
</evidence>
<dbReference type="InterPro" id="IPR006121">
    <property type="entry name" value="HMA_dom"/>
</dbReference>
<dbReference type="InterPro" id="IPR023299">
    <property type="entry name" value="ATPase_P-typ_cyto_dom_N"/>
</dbReference>
<evidence type="ECO:0000256" key="13">
    <source>
        <dbReference type="ARBA" id="ARBA00022967"/>
    </source>
</evidence>
<dbReference type="GO" id="GO:0005524">
    <property type="term" value="F:ATP binding"/>
    <property type="evidence" value="ECO:0007669"/>
    <property type="project" value="UniProtKB-UniRule"/>
</dbReference>
<feature type="transmembrane region" description="Helical" evidence="18">
    <location>
        <begin position="192"/>
        <end position="215"/>
    </location>
</feature>
<keyword evidence="20" id="KW-0378">Hydrolase</keyword>
<dbReference type="InterPro" id="IPR036163">
    <property type="entry name" value="HMA_dom_sf"/>
</dbReference>
<feature type="transmembrane region" description="Helical" evidence="18">
    <location>
        <begin position="168"/>
        <end position="186"/>
    </location>
</feature>
<dbReference type="GO" id="GO:0060003">
    <property type="term" value="P:copper ion export"/>
    <property type="evidence" value="ECO:0007669"/>
    <property type="project" value="UniProtKB-ARBA"/>
</dbReference>
<keyword evidence="10" id="KW-0187">Copper transport</keyword>
<dbReference type="InterPro" id="IPR006122">
    <property type="entry name" value="HMA_Cu_ion-bd"/>
</dbReference>
<dbReference type="CDD" id="cd00371">
    <property type="entry name" value="HMA"/>
    <property type="match status" value="2"/>
</dbReference>
<evidence type="ECO:0000256" key="4">
    <source>
        <dbReference type="ARBA" id="ARBA00022448"/>
    </source>
</evidence>
<dbReference type="NCBIfam" id="TIGR01511">
    <property type="entry name" value="ATPase-IB1_Cu"/>
    <property type="match status" value="1"/>
</dbReference>
<dbReference type="PROSITE" id="PS00154">
    <property type="entry name" value="ATPASE_E1_E2"/>
    <property type="match status" value="1"/>
</dbReference>
<dbReference type="PRINTS" id="PR00119">
    <property type="entry name" value="CATATPASE"/>
</dbReference>
<dbReference type="InterPro" id="IPR018303">
    <property type="entry name" value="ATPase_P-typ_P_site"/>
</dbReference>
<evidence type="ECO:0000256" key="14">
    <source>
        <dbReference type="ARBA" id="ARBA00022989"/>
    </source>
</evidence>
<dbReference type="InterPro" id="IPR023298">
    <property type="entry name" value="ATPase_P-typ_TM_dom_sf"/>
</dbReference>
<dbReference type="SFLD" id="SFLDS00003">
    <property type="entry name" value="Haloacid_Dehalogenase"/>
    <property type="match status" value="1"/>
</dbReference>
<evidence type="ECO:0000256" key="6">
    <source>
        <dbReference type="ARBA" id="ARBA00022692"/>
    </source>
</evidence>
<evidence type="ECO:0000313" key="20">
    <source>
        <dbReference type="EMBL" id="SUU83300.1"/>
    </source>
</evidence>
<keyword evidence="6 18" id="KW-0812">Transmembrane</keyword>
<dbReference type="PANTHER" id="PTHR43520:SF8">
    <property type="entry name" value="P-TYPE CU(+) TRANSPORTER"/>
    <property type="match status" value="1"/>
</dbReference>
<dbReference type="InterPro" id="IPR036412">
    <property type="entry name" value="HAD-like_sf"/>
</dbReference>
<keyword evidence="8" id="KW-0677">Repeat</keyword>
<dbReference type="NCBIfam" id="TIGR01494">
    <property type="entry name" value="ATPase_P-type"/>
    <property type="match status" value="1"/>
</dbReference>
<dbReference type="Pfam" id="PF00122">
    <property type="entry name" value="E1-E2_ATPase"/>
    <property type="match status" value="1"/>
</dbReference>
<evidence type="ECO:0000256" key="11">
    <source>
        <dbReference type="ARBA" id="ARBA00022840"/>
    </source>
</evidence>
<dbReference type="SUPFAM" id="SSF55008">
    <property type="entry name" value="HMA, heavy metal-associated domain"/>
    <property type="match status" value="2"/>
</dbReference>
<feature type="transmembrane region" description="Helical" evidence="18">
    <location>
        <begin position="253"/>
        <end position="271"/>
    </location>
</feature>
<keyword evidence="7 18" id="KW-0479">Metal-binding</keyword>
<evidence type="ECO:0000256" key="17">
    <source>
        <dbReference type="ARBA" id="ARBA00023136"/>
    </source>
</evidence>
<keyword evidence="16" id="KW-0406">Ion transport</keyword>
<dbReference type="PROSITE" id="PS50846">
    <property type="entry name" value="HMA_2"/>
    <property type="match status" value="2"/>
</dbReference>
<dbReference type="NCBIfam" id="TIGR01525">
    <property type="entry name" value="ATPase-IB_hvy"/>
    <property type="match status" value="1"/>
</dbReference>
<dbReference type="PROSITE" id="PS01047">
    <property type="entry name" value="HMA_1"/>
    <property type="match status" value="2"/>
</dbReference>
<dbReference type="InterPro" id="IPR059000">
    <property type="entry name" value="ATPase_P-type_domA"/>
</dbReference>
<dbReference type="FunFam" id="3.30.70.100:FF:000005">
    <property type="entry name" value="Copper-exporting P-type ATPase A"/>
    <property type="match status" value="2"/>
</dbReference>
<evidence type="ECO:0000256" key="12">
    <source>
        <dbReference type="ARBA" id="ARBA00022842"/>
    </source>
</evidence>
<feature type="transmembrane region" description="Helical" evidence="18">
    <location>
        <begin position="772"/>
        <end position="789"/>
    </location>
</feature>
<dbReference type="GO" id="GO:0055070">
    <property type="term" value="P:copper ion homeostasis"/>
    <property type="evidence" value="ECO:0007669"/>
    <property type="project" value="TreeGrafter"/>
</dbReference>
<keyword evidence="4" id="KW-0813">Transport</keyword>
<dbReference type="InterPro" id="IPR023214">
    <property type="entry name" value="HAD_sf"/>
</dbReference>
<evidence type="ECO:0000256" key="18">
    <source>
        <dbReference type="RuleBase" id="RU362081"/>
    </source>
</evidence>
<comment type="similarity">
    <text evidence="2 18">Belongs to the cation transport ATPase (P-type) (TC 3.A.3) family. Type IB subfamily.</text>
</comment>
<keyword evidence="15" id="KW-0186">Copper</keyword>
<dbReference type="Gene3D" id="2.70.150.10">
    <property type="entry name" value="Calcium-transporting ATPase, cytoplasmic transduction domain A"/>
    <property type="match status" value="1"/>
</dbReference>
<evidence type="ECO:0000256" key="7">
    <source>
        <dbReference type="ARBA" id="ARBA00022723"/>
    </source>
</evidence>
<feature type="transmembrane region" description="Helical" evidence="18">
    <location>
        <begin position="433"/>
        <end position="453"/>
    </location>
</feature>
<feature type="transmembrane region" description="Helical" evidence="18">
    <location>
        <begin position="746"/>
        <end position="766"/>
    </location>
</feature>
<dbReference type="Gene3D" id="3.40.50.1000">
    <property type="entry name" value="HAD superfamily/HAD-like"/>
    <property type="match status" value="1"/>
</dbReference>
<dbReference type="InterPro" id="IPR044492">
    <property type="entry name" value="P_typ_ATPase_HD_dom"/>
</dbReference>
<dbReference type="GO" id="GO:0043682">
    <property type="term" value="F:P-type divalent copper transporter activity"/>
    <property type="evidence" value="ECO:0007669"/>
    <property type="project" value="TreeGrafter"/>
</dbReference>
<feature type="transmembrane region" description="Helical" evidence="18">
    <location>
        <begin position="405"/>
        <end position="427"/>
    </location>
</feature>
<feature type="domain" description="HMA" evidence="19">
    <location>
        <begin position="11"/>
        <end position="76"/>
    </location>
</feature>
<evidence type="ECO:0000256" key="1">
    <source>
        <dbReference type="ARBA" id="ARBA00004651"/>
    </source>
</evidence>
<dbReference type="FunFam" id="2.70.150.10:FF:000020">
    <property type="entry name" value="Copper-exporting P-type ATPase A"/>
    <property type="match status" value="1"/>
</dbReference>
<evidence type="ECO:0000256" key="9">
    <source>
        <dbReference type="ARBA" id="ARBA00022741"/>
    </source>
</evidence>
<evidence type="ECO:0000256" key="8">
    <source>
        <dbReference type="ARBA" id="ARBA00022737"/>
    </source>
</evidence>
<protein>
    <recommendedName>
        <fullName evidence="3">P-type Cu(+) transporter</fullName>
        <ecNumber evidence="3">7.2.2.8</ecNumber>
    </recommendedName>
</protein>
<keyword evidence="11 18" id="KW-0067">ATP-binding</keyword>
<dbReference type="InterPro" id="IPR008250">
    <property type="entry name" value="ATPase_P-typ_transduc_dom_A_sf"/>
</dbReference>
<dbReference type="OrthoDB" id="391538at2"/>
<reference evidence="20 21" key="1">
    <citation type="submission" date="2018-06" db="EMBL/GenBank/DDBJ databases">
        <authorList>
            <consortium name="Pathogen Informatics"/>
            <person name="Doyle S."/>
        </authorList>
    </citation>
    <scope>NUCLEOTIDE SEQUENCE [LARGE SCALE GENOMIC DNA]</scope>
    <source>
        <strain evidence="20 21">NCTC12722</strain>
    </source>
</reference>
<evidence type="ECO:0000256" key="15">
    <source>
        <dbReference type="ARBA" id="ARBA00023008"/>
    </source>
</evidence>
<dbReference type="SUPFAM" id="SSF81665">
    <property type="entry name" value="Calcium ATPase, transmembrane domain M"/>
    <property type="match status" value="1"/>
</dbReference>
<dbReference type="AlphaFoldDB" id="A0A380W355"/>
<proteinExistence type="inferred from homology"/>
<accession>A0A380W355</accession>
<keyword evidence="17 18" id="KW-0472">Membrane</keyword>
<dbReference type="GO" id="GO:0140581">
    <property type="term" value="F:P-type monovalent copper transporter activity"/>
    <property type="evidence" value="ECO:0007669"/>
    <property type="project" value="UniProtKB-EC"/>
</dbReference>
<name>A0A380W355_AFIFE</name>
<dbReference type="EMBL" id="UIGB01000001">
    <property type="protein sequence ID" value="SUU83300.1"/>
    <property type="molecule type" value="Genomic_DNA"/>
</dbReference>
<dbReference type="PRINTS" id="PR00941">
    <property type="entry name" value="CDATPASE"/>
</dbReference>
<feature type="domain" description="HMA" evidence="19">
    <location>
        <begin position="78"/>
        <end position="144"/>
    </location>
</feature>
<evidence type="ECO:0000256" key="10">
    <source>
        <dbReference type="ARBA" id="ARBA00022796"/>
    </source>
</evidence>
<dbReference type="Pfam" id="PF00702">
    <property type="entry name" value="Hydrolase"/>
    <property type="match status" value="1"/>
</dbReference>
<keyword evidence="14 18" id="KW-1133">Transmembrane helix</keyword>
<dbReference type="PANTHER" id="PTHR43520">
    <property type="entry name" value="ATP7, ISOFORM B"/>
    <property type="match status" value="1"/>
</dbReference>
<dbReference type="GO" id="GO:0005886">
    <property type="term" value="C:plasma membrane"/>
    <property type="evidence" value="ECO:0007669"/>
    <property type="project" value="UniProtKB-SubCell"/>
</dbReference>
<gene>
    <name evidence="20" type="primary">copA_2</name>
    <name evidence="20" type="ORF">NCTC12722_00463</name>
</gene>
<evidence type="ECO:0000256" key="3">
    <source>
        <dbReference type="ARBA" id="ARBA00012517"/>
    </source>
</evidence>
<dbReference type="CDD" id="cd02094">
    <property type="entry name" value="P-type_ATPase_Cu-like"/>
    <property type="match status" value="1"/>
</dbReference>
<evidence type="ECO:0000256" key="2">
    <source>
        <dbReference type="ARBA" id="ARBA00006024"/>
    </source>
</evidence>
<comment type="subcellular location">
    <subcellularLocation>
        <location evidence="1">Cell membrane</location>
        <topology evidence="1">Multi-pass membrane protein</topology>
    </subcellularLocation>
</comment>
<dbReference type="GO" id="GO:0016887">
    <property type="term" value="F:ATP hydrolysis activity"/>
    <property type="evidence" value="ECO:0007669"/>
    <property type="project" value="InterPro"/>
</dbReference>
<dbReference type="Gene3D" id="3.30.70.100">
    <property type="match status" value="2"/>
</dbReference>
<dbReference type="Pfam" id="PF00403">
    <property type="entry name" value="HMA"/>
    <property type="match status" value="2"/>
</dbReference>